<accession>A0ABR4IDL0</accession>
<feature type="region of interest" description="Disordered" evidence="1">
    <location>
        <begin position="176"/>
        <end position="219"/>
    </location>
</feature>
<reference evidence="3 4" key="1">
    <citation type="submission" date="2024-07" db="EMBL/GenBank/DDBJ databases">
        <title>Section-level genome sequencing and comparative genomics of Aspergillus sections Usti and Cavernicolus.</title>
        <authorList>
            <consortium name="Lawrence Berkeley National Laboratory"/>
            <person name="Nybo J.L."/>
            <person name="Vesth T.C."/>
            <person name="Theobald S."/>
            <person name="Frisvad J.C."/>
            <person name="Larsen T.O."/>
            <person name="Kjaerboelling I."/>
            <person name="Rothschild-Mancinelli K."/>
            <person name="Lyhne E.K."/>
            <person name="Kogle M.E."/>
            <person name="Barry K."/>
            <person name="Clum A."/>
            <person name="Na H."/>
            <person name="Ledsgaard L."/>
            <person name="Lin J."/>
            <person name="Lipzen A."/>
            <person name="Kuo A."/>
            <person name="Riley R."/>
            <person name="Mondo S."/>
            <person name="LaButti K."/>
            <person name="Haridas S."/>
            <person name="Pangalinan J."/>
            <person name="Salamov A.A."/>
            <person name="Simmons B.A."/>
            <person name="Magnuson J.K."/>
            <person name="Chen J."/>
            <person name="Drula E."/>
            <person name="Henrissat B."/>
            <person name="Wiebenga A."/>
            <person name="Lubbers R.J."/>
            <person name="Gomes A.C."/>
            <person name="Makela M.R."/>
            <person name="Stajich J."/>
            <person name="Grigoriev I.V."/>
            <person name="Mortensen U.H."/>
            <person name="De vries R.P."/>
            <person name="Baker S.E."/>
            <person name="Andersen M.R."/>
        </authorList>
    </citation>
    <scope>NUCLEOTIDE SEQUENCE [LARGE SCALE GENOMIC DNA]</scope>
    <source>
        <strain evidence="3 4">CBS 600.67</strain>
    </source>
</reference>
<keyword evidence="4" id="KW-1185">Reference proteome</keyword>
<name>A0ABR4IDL0_9EURO</name>
<feature type="signal peptide" evidence="2">
    <location>
        <begin position="1"/>
        <end position="19"/>
    </location>
</feature>
<sequence>MKFYTAISAISLLAPGVLASPAHVHRDIATIQGVLSDINSQVNALETAITASPLDPESVLSQSDTLVQTITDGVATVNAQPALNQIDALGLVTPTQALADDTDATVQSLIGAQQAIVDLGFGCSTLESLEAQFDAATALATAIVSKVPAALADISQELADTIAAAIQAGIDAYQGSCDSGSTTTAPPTSTPPPTSTTPPTSTAPPTSTTSRTACPAPTK</sequence>
<evidence type="ECO:0000256" key="2">
    <source>
        <dbReference type="SAM" id="SignalP"/>
    </source>
</evidence>
<feature type="chain" id="PRO_5047444127" evidence="2">
    <location>
        <begin position="20"/>
        <end position="219"/>
    </location>
</feature>
<evidence type="ECO:0000256" key="1">
    <source>
        <dbReference type="SAM" id="MobiDB-lite"/>
    </source>
</evidence>
<protein>
    <submittedName>
        <fullName evidence="3">Hydrophobic surface binding protein A-domain-containing protein</fullName>
    </submittedName>
</protein>
<dbReference type="Gene3D" id="1.20.1280.140">
    <property type="match status" value="1"/>
</dbReference>
<gene>
    <name evidence="3" type="ORF">BDW59DRAFT_161496</name>
</gene>
<dbReference type="Proteomes" id="UP001610335">
    <property type="component" value="Unassembled WGS sequence"/>
</dbReference>
<dbReference type="PANTHER" id="PTHR38123:SF6">
    <property type="entry name" value="CELL WALL SERINE-THREONINE-RICH GALACTOMANNOPROTEIN MP1 (AFU_ORTHOLOGUE AFUA_4G03240)"/>
    <property type="match status" value="1"/>
</dbReference>
<organism evidence="3 4">
    <name type="scientific">Aspergillus cavernicola</name>
    <dbReference type="NCBI Taxonomy" id="176166"/>
    <lineage>
        <taxon>Eukaryota</taxon>
        <taxon>Fungi</taxon>
        <taxon>Dikarya</taxon>
        <taxon>Ascomycota</taxon>
        <taxon>Pezizomycotina</taxon>
        <taxon>Eurotiomycetes</taxon>
        <taxon>Eurotiomycetidae</taxon>
        <taxon>Eurotiales</taxon>
        <taxon>Aspergillaceae</taxon>
        <taxon>Aspergillus</taxon>
        <taxon>Aspergillus subgen. Nidulantes</taxon>
    </lineage>
</organism>
<feature type="compositionally biased region" description="Low complexity" evidence="1">
    <location>
        <begin position="197"/>
        <end position="219"/>
    </location>
</feature>
<dbReference type="PANTHER" id="PTHR38123">
    <property type="entry name" value="CELL WALL SERINE-THREONINE-RICH GALACTOMANNOPROTEIN MP1 (AFU_ORTHOLOGUE AFUA_4G03240)"/>
    <property type="match status" value="1"/>
</dbReference>
<keyword evidence="2" id="KW-0732">Signal</keyword>
<comment type="caution">
    <text evidence="3">The sequence shown here is derived from an EMBL/GenBank/DDBJ whole genome shotgun (WGS) entry which is preliminary data.</text>
</comment>
<proteinExistence type="predicted"/>
<evidence type="ECO:0000313" key="3">
    <source>
        <dbReference type="EMBL" id="KAL2825829.1"/>
    </source>
</evidence>
<dbReference type="InterPro" id="IPR021054">
    <property type="entry name" value="Cell_wall_mannoprotein_1"/>
</dbReference>
<evidence type="ECO:0000313" key="4">
    <source>
        <dbReference type="Proteomes" id="UP001610335"/>
    </source>
</evidence>
<dbReference type="EMBL" id="JBFXLS010000034">
    <property type="protein sequence ID" value="KAL2825829.1"/>
    <property type="molecule type" value="Genomic_DNA"/>
</dbReference>
<dbReference type="Pfam" id="PF12296">
    <property type="entry name" value="HsbA"/>
    <property type="match status" value="1"/>
</dbReference>